<evidence type="ECO:0000259" key="2">
    <source>
        <dbReference type="Pfam" id="PF12999"/>
    </source>
</evidence>
<sequence length="132" mass="14134">MQHPSSAALLSAIFAFTLAAAGSLPKGVGPEFASHYKGKEKFFCITNAAIKLSLSQINDNSPYPVPSLVTTNVTNALPGFWCANEGHIGMYVPFLYVNDGVCDYDLCCDGSEEYKGVGGVRCENRCSEIGKE</sequence>
<evidence type="ECO:0000313" key="3">
    <source>
        <dbReference type="EMBL" id="EXK24263.1"/>
    </source>
</evidence>
<organism evidence="3">
    <name type="scientific">Fusarium oxysporum f. sp. melonis 26406</name>
    <dbReference type="NCBI Taxonomy" id="1089452"/>
    <lineage>
        <taxon>Eukaryota</taxon>
        <taxon>Fungi</taxon>
        <taxon>Dikarya</taxon>
        <taxon>Ascomycota</taxon>
        <taxon>Pezizomycotina</taxon>
        <taxon>Sordariomycetes</taxon>
        <taxon>Hypocreomycetidae</taxon>
        <taxon>Hypocreales</taxon>
        <taxon>Nectriaceae</taxon>
        <taxon>Fusarium</taxon>
        <taxon>Fusarium oxysporum species complex</taxon>
    </lineage>
</organism>
<dbReference type="Proteomes" id="UP000030703">
    <property type="component" value="Unassembled WGS sequence"/>
</dbReference>
<dbReference type="GO" id="GO:0016301">
    <property type="term" value="F:kinase activity"/>
    <property type="evidence" value="ECO:0007669"/>
    <property type="project" value="UniProtKB-KW"/>
</dbReference>
<gene>
    <name evidence="3" type="ORF">FOMG_19004</name>
</gene>
<feature type="signal peptide" evidence="1">
    <location>
        <begin position="1"/>
        <end position="21"/>
    </location>
</feature>
<dbReference type="GO" id="GO:0006491">
    <property type="term" value="P:N-glycan processing"/>
    <property type="evidence" value="ECO:0007669"/>
    <property type="project" value="TreeGrafter"/>
</dbReference>
<dbReference type="PANTHER" id="PTHR12630">
    <property type="entry name" value="N-LINKED OLIGOSACCHARIDE PROCESSING"/>
    <property type="match status" value="1"/>
</dbReference>
<keyword evidence="3" id="KW-0808">Transferase</keyword>
<feature type="domain" description="Glucosidase II beta subunit N-terminal" evidence="2">
    <location>
        <begin position="17"/>
        <end position="131"/>
    </location>
</feature>
<dbReference type="Pfam" id="PF12999">
    <property type="entry name" value="PRKCSH-like"/>
    <property type="match status" value="1"/>
</dbReference>
<reference evidence="3" key="1">
    <citation type="submission" date="2012-04" db="EMBL/GenBank/DDBJ databases">
        <title>The Genome Sequence of Fusarium oxysporum melonis.</title>
        <authorList>
            <consortium name="The Broad Institute Genome Sequencing Platform"/>
            <person name="Ma L.-J."/>
            <person name="Gale L.R."/>
            <person name="Schwartz D.C."/>
            <person name="Zhou S."/>
            <person name="Corby-Kistler H."/>
            <person name="Young S.K."/>
            <person name="Zeng Q."/>
            <person name="Gargeya S."/>
            <person name="Fitzgerald M."/>
            <person name="Haas B."/>
            <person name="Abouelleil A."/>
            <person name="Alvarado L."/>
            <person name="Arachchi H.M."/>
            <person name="Berlin A."/>
            <person name="Brown A."/>
            <person name="Chapman S.B."/>
            <person name="Chen Z."/>
            <person name="Dunbar C."/>
            <person name="Freedman E."/>
            <person name="Gearin G."/>
            <person name="Goldberg J."/>
            <person name="Griggs A."/>
            <person name="Gujja S."/>
            <person name="Heiman D."/>
            <person name="Howarth C."/>
            <person name="Larson L."/>
            <person name="Lui A."/>
            <person name="MacDonald P.J.P."/>
            <person name="Montmayeur A."/>
            <person name="Murphy C."/>
            <person name="Neiman D."/>
            <person name="Pearson M."/>
            <person name="Priest M."/>
            <person name="Roberts A."/>
            <person name="Saif S."/>
            <person name="Shea T."/>
            <person name="Shenoy N."/>
            <person name="Sisk P."/>
            <person name="Stolte C."/>
            <person name="Sykes S."/>
            <person name="Wortman J."/>
            <person name="Nusbaum C."/>
            <person name="Birren B."/>
        </authorList>
    </citation>
    <scope>NUCLEOTIDE SEQUENCE</scope>
    <source>
        <strain evidence="3">26406</strain>
    </source>
</reference>
<keyword evidence="1" id="KW-0732">Signal</keyword>
<accession>W9Z7M3</accession>
<dbReference type="HOGENOM" id="CLU_1917154_0_0_1"/>
<dbReference type="InterPro" id="IPR039794">
    <property type="entry name" value="Gtb1-like"/>
</dbReference>
<name>W9Z7M3_FUSOX</name>
<proteinExistence type="predicted"/>
<protein>
    <submittedName>
        <fullName evidence="3">Protein kinase C substrate 80K-H</fullName>
    </submittedName>
</protein>
<keyword evidence="3" id="KW-0418">Kinase</keyword>
<evidence type="ECO:0000256" key="1">
    <source>
        <dbReference type="SAM" id="SignalP"/>
    </source>
</evidence>
<dbReference type="PANTHER" id="PTHR12630:SF1">
    <property type="entry name" value="GLUCOSIDASE 2 SUBUNIT BETA"/>
    <property type="match status" value="1"/>
</dbReference>
<dbReference type="GO" id="GO:0017177">
    <property type="term" value="C:glucosidase II complex"/>
    <property type="evidence" value="ECO:0007669"/>
    <property type="project" value="TreeGrafter"/>
</dbReference>
<feature type="chain" id="PRO_5004935163" evidence="1">
    <location>
        <begin position="22"/>
        <end position="132"/>
    </location>
</feature>
<dbReference type="EMBL" id="JH659519">
    <property type="protein sequence ID" value="EXK24263.1"/>
    <property type="molecule type" value="Genomic_DNA"/>
</dbReference>
<dbReference type="VEuPathDB" id="FungiDB:FOMG_19004"/>
<dbReference type="AlphaFoldDB" id="W9Z7M3"/>
<reference evidence="3" key="2">
    <citation type="submission" date="2012-05" db="EMBL/GenBank/DDBJ databases">
        <title>Annotation of the Genome Sequence of Fusarium oxysporum f. sp. melonis 26406.</title>
        <authorList>
            <consortium name="The Broad Institute Genomics Platform"/>
            <person name="Ma L.-J."/>
            <person name="Corby-Kistler H."/>
            <person name="Broz K."/>
            <person name="Gale L.R."/>
            <person name="Jonkers W."/>
            <person name="O'Donnell K."/>
            <person name="Ploetz R."/>
            <person name="Steinberg C."/>
            <person name="Schwartz D.C."/>
            <person name="VanEtten H."/>
            <person name="Zhou S."/>
            <person name="Young S.K."/>
            <person name="Zeng Q."/>
            <person name="Gargeya S."/>
            <person name="Fitzgerald M."/>
            <person name="Abouelleil A."/>
            <person name="Alvarado L."/>
            <person name="Chapman S.B."/>
            <person name="Gainer-Dewar J."/>
            <person name="Goldberg J."/>
            <person name="Griggs A."/>
            <person name="Gujja S."/>
            <person name="Hansen M."/>
            <person name="Howarth C."/>
            <person name="Imamovic A."/>
            <person name="Ireland A."/>
            <person name="Larimer J."/>
            <person name="McCowan C."/>
            <person name="Murphy C."/>
            <person name="Pearson M."/>
            <person name="Poon T.W."/>
            <person name="Priest M."/>
            <person name="Roberts A."/>
            <person name="Saif S."/>
            <person name="Shea T."/>
            <person name="Sykes S."/>
            <person name="Wortman J."/>
            <person name="Nusbaum C."/>
            <person name="Birren B."/>
        </authorList>
    </citation>
    <scope>NUCLEOTIDE SEQUENCE</scope>
    <source>
        <strain evidence="3">26406</strain>
    </source>
</reference>
<dbReference type="InterPro" id="IPR028146">
    <property type="entry name" value="PRKCSH_N"/>
</dbReference>